<evidence type="ECO:0000256" key="1">
    <source>
        <dbReference type="ARBA" id="ARBA00001971"/>
    </source>
</evidence>
<dbReference type="PRINTS" id="PR00385">
    <property type="entry name" value="P450"/>
</dbReference>
<evidence type="ECO:0000256" key="6">
    <source>
        <dbReference type="ARBA" id="ARBA00022692"/>
    </source>
</evidence>
<feature type="transmembrane region" description="Helical" evidence="14">
    <location>
        <begin position="12"/>
        <end position="33"/>
    </location>
</feature>
<dbReference type="Pfam" id="PF00067">
    <property type="entry name" value="p450"/>
    <property type="match status" value="1"/>
</dbReference>
<dbReference type="GO" id="GO:0005506">
    <property type="term" value="F:iron ion binding"/>
    <property type="evidence" value="ECO:0007669"/>
    <property type="project" value="InterPro"/>
</dbReference>
<keyword evidence="8 14" id="KW-1133">Transmembrane helix</keyword>
<dbReference type="GO" id="GO:0016020">
    <property type="term" value="C:membrane"/>
    <property type="evidence" value="ECO:0007669"/>
    <property type="project" value="UniProtKB-SubCell"/>
</dbReference>
<dbReference type="SUPFAM" id="SSF48264">
    <property type="entry name" value="Cytochrome P450"/>
    <property type="match status" value="1"/>
</dbReference>
<feature type="binding site" description="axial binding residue" evidence="13">
    <location>
        <position position="493"/>
    </location>
    <ligand>
        <name>heme</name>
        <dbReference type="ChEBI" id="CHEBI:30413"/>
    </ligand>
    <ligandPart>
        <name>Fe</name>
        <dbReference type="ChEBI" id="CHEBI:18248"/>
    </ligandPart>
</feature>
<evidence type="ECO:0000256" key="8">
    <source>
        <dbReference type="ARBA" id="ARBA00022989"/>
    </source>
</evidence>
<comment type="pathway">
    <text evidence="3">Secondary metabolite biosynthesis; terpenoid biosynthesis.</text>
</comment>
<organism evidence="15 16">
    <name type="scientific">Mycena albidolilacea</name>
    <dbReference type="NCBI Taxonomy" id="1033008"/>
    <lineage>
        <taxon>Eukaryota</taxon>
        <taxon>Fungi</taxon>
        <taxon>Dikarya</taxon>
        <taxon>Basidiomycota</taxon>
        <taxon>Agaricomycotina</taxon>
        <taxon>Agaricomycetes</taxon>
        <taxon>Agaricomycetidae</taxon>
        <taxon>Agaricales</taxon>
        <taxon>Marasmiineae</taxon>
        <taxon>Mycenaceae</taxon>
        <taxon>Mycena</taxon>
    </lineage>
</organism>
<sequence>MSTLSVHPVREVQTMISQIIGLIAGTLLCYLLFHVSQVLYRNLTSPLRHVVGPKNPSLVFGNFKDIGNDPHLTTKWRSEFGANFLFSGLFSISELHTSDLRAINHIVARAEIYQKAPSMLIDAEILLGKGILSVELDEHKRHRRALNPAFGVAQIRAVTEIFVEKAAQLRDIWARQAEQQNGAACVEVLSWLRRMTLDVIGQAGFNYQFDALENNGKSTELDEVFTKLSHSPQANTYAMFRLSQAIMPILRLVPGPGRNLVRAARNQMYIIGKQIVSKSKADIKAAEGEKSLVGKRDLLSTLLKSNLSTTIPETQRLNDIEVISEIPTFFFAGHETTSSATAWALYALSVNIAAQTKIREELLTMSTDNPTMDELNSLTYLEHVIRETMRVHAPVISTQRMAIKDDVLPLSKPYIDREGRAHDSLPIPKGQRIHIPILAINTDKEIWGEDATEFKNVLNNHVPERWEDIPASVSDIPGAWANLLTFFAGPHNCIGFRFSLVEMKALLFTLIRAFEFKQAIPMGGIGPFTAGLIQKPTVLGEGKGSGLPLIVKPYNIKL</sequence>
<evidence type="ECO:0000313" key="16">
    <source>
        <dbReference type="Proteomes" id="UP001218218"/>
    </source>
</evidence>
<evidence type="ECO:0000256" key="10">
    <source>
        <dbReference type="ARBA" id="ARBA00023004"/>
    </source>
</evidence>
<evidence type="ECO:0000256" key="5">
    <source>
        <dbReference type="ARBA" id="ARBA00022617"/>
    </source>
</evidence>
<keyword evidence="11" id="KW-0503">Monooxygenase</keyword>
<dbReference type="InterPro" id="IPR002401">
    <property type="entry name" value="Cyt_P450_E_grp-I"/>
</dbReference>
<evidence type="ECO:0000256" key="12">
    <source>
        <dbReference type="ARBA" id="ARBA00023136"/>
    </source>
</evidence>
<evidence type="ECO:0000256" key="3">
    <source>
        <dbReference type="ARBA" id="ARBA00004721"/>
    </source>
</evidence>
<keyword evidence="6 14" id="KW-0812">Transmembrane</keyword>
<dbReference type="PANTHER" id="PTHR24305:SF166">
    <property type="entry name" value="CYTOCHROME P450 12A4, MITOCHONDRIAL-RELATED"/>
    <property type="match status" value="1"/>
</dbReference>
<keyword evidence="9" id="KW-0560">Oxidoreductase</keyword>
<dbReference type="GO" id="GO:0016705">
    <property type="term" value="F:oxidoreductase activity, acting on paired donors, with incorporation or reduction of molecular oxygen"/>
    <property type="evidence" value="ECO:0007669"/>
    <property type="project" value="InterPro"/>
</dbReference>
<keyword evidence="12 14" id="KW-0472">Membrane</keyword>
<dbReference type="InterPro" id="IPR036396">
    <property type="entry name" value="Cyt_P450_sf"/>
</dbReference>
<comment type="caution">
    <text evidence="15">The sequence shown here is derived from an EMBL/GenBank/DDBJ whole genome shotgun (WGS) entry which is preliminary data.</text>
</comment>
<keyword evidence="16" id="KW-1185">Reference proteome</keyword>
<dbReference type="InterPro" id="IPR001128">
    <property type="entry name" value="Cyt_P450"/>
</dbReference>
<gene>
    <name evidence="15" type="ORF">DFH08DRAFT_951394</name>
</gene>
<dbReference type="Gene3D" id="1.10.630.10">
    <property type="entry name" value="Cytochrome P450"/>
    <property type="match status" value="1"/>
</dbReference>
<evidence type="ECO:0000256" key="11">
    <source>
        <dbReference type="ARBA" id="ARBA00023033"/>
    </source>
</evidence>
<comment type="cofactor">
    <cofactor evidence="1 13">
        <name>heme</name>
        <dbReference type="ChEBI" id="CHEBI:30413"/>
    </cofactor>
</comment>
<protein>
    <submittedName>
        <fullName evidence="15">Cytochrome P450</fullName>
    </submittedName>
</protein>
<evidence type="ECO:0000313" key="15">
    <source>
        <dbReference type="EMBL" id="KAJ7360741.1"/>
    </source>
</evidence>
<dbReference type="GO" id="GO:0004497">
    <property type="term" value="F:monooxygenase activity"/>
    <property type="evidence" value="ECO:0007669"/>
    <property type="project" value="UniProtKB-KW"/>
</dbReference>
<keyword evidence="5 13" id="KW-0349">Heme</keyword>
<dbReference type="AlphaFoldDB" id="A0AAD7EZ84"/>
<proteinExistence type="inferred from homology"/>
<keyword evidence="10 13" id="KW-0408">Iron</keyword>
<dbReference type="PRINTS" id="PR00463">
    <property type="entry name" value="EP450I"/>
</dbReference>
<evidence type="ECO:0000256" key="9">
    <source>
        <dbReference type="ARBA" id="ARBA00023002"/>
    </source>
</evidence>
<evidence type="ECO:0000256" key="13">
    <source>
        <dbReference type="PIRSR" id="PIRSR602401-1"/>
    </source>
</evidence>
<dbReference type="PANTHER" id="PTHR24305">
    <property type="entry name" value="CYTOCHROME P450"/>
    <property type="match status" value="1"/>
</dbReference>
<dbReference type="EMBL" id="JARIHO010000005">
    <property type="protein sequence ID" value="KAJ7360741.1"/>
    <property type="molecule type" value="Genomic_DNA"/>
</dbReference>
<evidence type="ECO:0000256" key="14">
    <source>
        <dbReference type="SAM" id="Phobius"/>
    </source>
</evidence>
<comment type="similarity">
    <text evidence="4">Belongs to the cytochrome P450 family.</text>
</comment>
<name>A0AAD7EZ84_9AGAR</name>
<comment type="subcellular location">
    <subcellularLocation>
        <location evidence="2">Membrane</location>
    </subcellularLocation>
</comment>
<dbReference type="GO" id="GO:0020037">
    <property type="term" value="F:heme binding"/>
    <property type="evidence" value="ECO:0007669"/>
    <property type="project" value="InterPro"/>
</dbReference>
<reference evidence="15" key="1">
    <citation type="submission" date="2023-03" db="EMBL/GenBank/DDBJ databases">
        <title>Massive genome expansion in bonnet fungi (Mycena s.s.) driven by repeated elements and novel gene families across ecological guilds.</title>
        <authorList>
            <consortium name="Lawrence Berkeley National Laboratory"/>
            <person name="Harder C.B."/>
            <person name="Miyauchi S."/>
            <person name="Viragh M."/>
            <person name="Kuo A."/>
            <person name="Thoen E."/>
            <person name="Andreopoulos B."/>
            <person name="Lu D."/>
            <person name="Skrede I."/>
            <person name="Drula E."/>
            <person name="Henrissat B."/>
            <person name="Morin E."/>
            <person name="Kohler A."/>
            <person name="Barry K."/>
            <person name="LaButti K."/>
            <person name="Morin E."/>
            <person name="Salamov A."/>
            <person name="Lipzen A."/>
            <person name="Mereny Z."/>
            <person name="Hegedus B."/>
            <person name="Baldrian P."/>
            <person name="Stursova M."/>
            <person name="Weitz H."/>
            <person name="Taylor A."/>
            <person name="Grigoriev I.V."/>
            <person name="Nagy L.G."/>
            <person name="Martin F."/>
            <person name="Kauserud H."/>
        </authorList>
    </citation>
    <scope>NUCLEOTIDE SEQUENCE</scope>
    <source>
        <strain evidence="15">CBHHK002</strain>
    </source>
</reference>
<keyword evidence="7 13" id="KW-0479">Metal-binding</keyword>
<dbReference type="InterPro" id="IPR050121">
    <property type="entry name" value="Cytochrome_P450_monoxygenase"/>
</dbReference>
<evidence type="ECO:0000256" key="4">
    <source>
        <dbReference type="ARBA" id="ARBA00010617"/>
    </source>
</evidence>
<evidence type="ECO:0000256" key="2">
    <source>
        <dbReference type="ARBA" id="ARBA00004370"/>
    </source>
</evidence>
<dbReference type="Proteomes" id="UP001218218">
    <property type="component" value="Unassembled WGS sequence"/>
</dbReference>
<evidence type="ECO:0000256" key="7">
    <source>
        <dbReference type="ARBA" id="ARBA00022723"/>
    </source>
</evidence>
<accession>A0AAD7EZ84</accession>